<keyword evidence="11" id="KW-0407">Ion channel</keyword>
<keyword evidence="3" id="KW-0633">Potassium transport</keyword>
<dbReference type="EMBL" id="VKGK01000001">
    <property type="protein sequence ID" value="TRY16248.1"/>
    <property type="molecule type" value="Genomic_DNA"/>
</dbReference>
<keyword evidence="9" id="KW-0406">Ion transport</keyword>
<keyword evidence="8 13" id="KW-1133">Transmembrane helix</keyword>
<dbReference type="SUPFAM" id="SSF81324">
    <property type="entry name" value="Voltage-gated potassium channels"/>
    <property type="match status" value="1"/>
</dbReference>
<evidence type="ECO:0000256" key="2">
    <source>
        <dbReference type="ARBA" id="ARBA00022448"/>
    </source>
</evidence>
<evidence type="ECO:0000256" key="13">
    <source>
        <dbReference type="SAM" id="Phobius"/>
    </source>
</evidence>
<name>A0A553JUX0_SHEHA</name>
<dbReference type="PRINTS" id="PR00169">
    <property type="entry name" value="KCHANNEL"/>
</dbReference>
<feature type="transmembrane region" description="Helical" evidence="13">
    <location>
        <begin position="129"/>
        <end position="150"/>
    </location>
</feature>
<evidence type="ECO:0000256" key="11">
    <source>
        <dbReference type="ARBA" id="ARBA00023303"/>
    </source>
</evidence>
<feature type="coiled-coil region" evidence="12">
    <location>
        <begin position="220"/>
        <end position="258"/>
    </location>
</feature>
<evidence type="ECO:0000313" key="16">
    <source>
        <dbReference type="Proteomes" id="UP000318126"/>
    </source>
</evidence>
<dbReference type="PANTHER" id="PTHR11537:SF254">
    <property type="entry name" value="POTASSIUM VOLTAGE-GATED CHANNEL PROTEIN SHAB"/>
    <property type="match status" value="1"/>
</dbReference>
<comment type="subcellular location">
    <subcellularLocation>
        <location evidence="1">Membrane</location>
        <topology evidence="1">Multi-pass membrane protein</topology>
    </subcellularLocation>
</comment>
<dbReference type="OrthoDB" id="9799090at2"/>
<evidence type="ECO:0000313" key="15">
    <source>
        <dbReference type="EMBL" id="TRY16248.1"/>
    </source>
</evidence>
<dbReference type="Gene3D" id="1.20.120.350">
    <property type="entry name" value="Voltage-gated potassium channels. Chain C"/>
    <property type="match status" value="1"/>
</dbReference>
<protein>
    <submittedName>
        <fullName evidence="15">Ion transporter</fullName>
    </submittedName>
</protein>
<feature type="transmembrane region" description="Helical" evidence="13">
    <location>
        <begin position="165"/>
        <end position="183"/>
    </location>
</feature>
<dbReference type="Proteomes" id="UP000318126">
    <property type="component" value="Unassembled WGS sequence"/>
</dbReference>
<organism evidence="15 16">
    <name type="scientific">Shewanella hanedai</name>
    <name type="common">Alteromonas hanedai</name>
    <dbReference type="NCBI Taxonomy" id="25"/>
    <lineage>
        <taxon>Bacteria</taxon>
        <taxon>Pseudomonadati</taxon>
        <taxon>Pseudomonadota</taxon>
        <taxon>Gammaproteobacteria</taxon>
        <taxon>Alteromonadales</taxon>
        <taxon>Shewanellaceae</taxon>
        <taxon>Shewanella</taxon>
    </lineage>
</organism>
<comment type="caution">
    <text evidence="15">The sequence shown here is derived from an EMBL/GenBank/DDBJ whole genome shotgun (WGS) entry which is preliminary data.</text>
</comment>
<keyword evidence="5" id="KW-0631">Potassium channel</keyword>
<dbReference type="AlphaFoldDB" id="A0A553JUX0"/>
<keyword evidence="12" id="KW-0175">Coiled coil</keyword>
<accession>A0A553JUX0</accession>
<evidence type="ECO:0000256" key="6">
    <source>
        <dbReference type="ARBA" id="ARBA00022882"/>
    </source>
</evidence>
<evidence type="ECO:0000256" key="4">
    <source>
        <dbReference type="ARBA" id="ARBA00022692"/>
    </source>
</evidence>
<feature type="transmembrane region" description="Helical" evidence="13">
    <location>
        <begin position="20"/>
        <end position="41"/>
    </location>
</feature>
<sequence>MAERKKWFPHTEEELTPFQLAMMVLSLLSVIVVLVLSFMTLDPETKRLLTAIDFSICIIFLSHFFIGLFKSDKKVHYIKHNWIDFVASIPAIEPLRFARLFQILRVIRLIRMAQSFILPMVKQRNQATLASLLVAMVTILTFSSVLILIVESGVPGANIQTAENAIWWALVTISTVGYGDYYPVTTSGHVIGGVVIICGVSFFGVISGYMASIFISPDEAEKFESQSKEIRSELHEALERMEANQGMLLKQIDELKNDLGQRDK</sequence>
<dbReference type="GO" id="GO:0008076">
    <property type="term" value="C:voltage-gated potassium channel complex"/>
    <property type="evidence" value="ECO:0007669"/>
    <property type="project" value="InterPro"/>
</dbReference>
<dbReference type="Pfam" id="PF00520">
    <property type="entry name" value="Ion_trans"/>
    <property type="match status" value="1"/>
</dbReference>
<evidence type="ECO:0000256" key="5">
    <source>
        <dbReference type="ARBA" id="ARBA00022826"/>
    </source>
</evidence>
<dbReference type="RefSeq" id="WP_143562693.1">
    <property type="nucleotide sequence ID" value="NZ_BMPL01000001.1"/>
</dbReference>
<feature type="transmembrane region" description="Helical" evidence="13">
    <location>
        <begin position="190"/>
        <end position="215"/>
    </location>
</feature>
<evidence type="ECO:0000256" key="10">
    <source>
        <dbReference type="ARBA" id="ARBA00023136"/>
    </source>
</evidence>
<feature type="domain" description="Ion transport" evidence="14">
    <location>
        <begin position="17"/>
        <end position="214"/>
    </location>
</feature>
<evidence type="ECO:0000256" key="1">
    <source>
        <dbReference type="ARBA" id="ARBA00004141"/>
    </source>
</evidence>
<keyword evidence="6" id="KW-0851">Voltage-gated channel</keyword>
<feature type="transmembrane region" description="Helical" evidence="13">
    <location>
        <begin position="47"/>
        <end position="69"/>
    </location>
</feature>
<dbReference type="Gene3D" id="1.10.287.70">
    <property type="match status" value="1"/>
</dbReference>
<dbReference type="InterPro" id="IPR027359">
    <property type="entry name" value="Volt_channel_dom_sf"/>
</dbReference>
<keyword evidence="4 13" id="KW-0812">Transmembrane</keyword>
<reference evidence="16" key="1">
    <citation type="submission" date="2019-07" db="EMBL/GenBank/DDBJ databases">
        <title>Shewanella sp. YLB-08 draft genomic sequence.</title>
        <authorList>
            <person name="Yu L."/>
        </authorList>
    </citation>
    <scope>NUCLEOTIDE SEQUENCE [LARGE SCALE GENOMIC DNA]</scope>
    <source>
        <strain evidence="16">JCM 20706</strain>
    </source>
</reference>
<evidence type="ECO:0000259" key="14">
    <source>
        <dbReference type="Pfam" id="PF00520"/>
    </source>
</evidence>
<keyword evidence="10 13" id="KW-0472">Membrane</keyword>
<dbReference type="GO" id="GO:0001508">
    <property type="term" value="P:action potential"/>
    <property type="evidence" value="ECO:0007669"/>
    <property type="project" value="TreeGrafter"/>
</dbReference>
<dbReference type="PANTHER" id="PTHR11537">
    <property type="entry name" value="VOLTAGE-GATED POTASSIUM CHANNEL"/>
    <property type="match status" value="1"/>
</dbReference>
<gene>
    <name evidence="15" type="ORF">FN961_01045</name>
</gene>
<evidence type="ECO:0000256" key="8">
    <source>
        <dbReference type="ARBA" id="ARBA00022989"/>
    </source>
</evidence>
<dbReference type="InterPro" id="IPR005821">
    <property type="entry name" value="Ion_trans_dom"/>
</dbReference>
<dbReference type="InterPro" id="IPR028325">
    <property type="entry name" value="VG_K_chnl"/>
</dbReference>
<keyword evidence="16" id="KW-1185">Reference proteome</keyword>
<evidence type="ECO:0000256" key="12">
    <source>
        <dbReference type="SAM" id="Coils"/>
    </source>
</evidence>
<evidence type="ECO:0000256" key="7">
    <source>
        <dbReference type="ARBA" id="ARBA00022958"/>
    </source>
</evidence>
<evidence type="ECO:0000256" key="9">
    <source>
        <dbReference type="ARBA" id="ARBA00023065"/>
    </source>
</evidence>
<keyword evidence="2" id="KW-0813">Transport</keyword>
<dbReference type="GO" id="GO:0005249">
    <property type="term" value="F:voltage-gated potassium channel activity"/>
    <property type="evidence" value="ECO:0007669"/>
    <property type="project" value="InterPro"/>
</dbReference>
<keyword evidence="7" id="KW-0630">Potassium</keyword>
<proteinExistence type="predicted"/>
<evidence type="ECO:0000256" key="3">
    <source>
        <dbReference type="ARBA" id="ARBA00022538"/>
    </source>
</evidence>